<evidence type="ECO:0000256" key="1">
    <source>
        <dbReference type="SAM" id="MobiDB-lite"/>
    </source>
</evidence>
<keyword evidence="2" id="KW-0540">Nuclease</keyword>
<protein>
    <submittedName>
        <fullName evidence="2">TnsA-like heteromeric transposase endonuclease subunit</fullName>
    </submittedName>
</protein>
<dbReference type="NCBIfam" id="NF033179">
    <property type="entry name" value="TnsA_like_Actin"/>
    <property type="match status" value="1"/>
</dbReference>
<feature type="compositionally biased region" description="Basic and acidic residues" evidence="1">
    <location>
        <begin position="194"/>
        <end position="212"/>
    </location>
</feature>
<feature type="region of interest" description="Disordered" evidence="1">
    <location>
        <begin position="184"/>
        <end position="246"/>
    </location>
</feature>
<evidence type="ECO:0000313" key="3">
    <source>
        <dbReference type="Proteomes" id="UP000253790"/>
    </source>
</evidence>
<gene>
    <name evidence="2" type="ORF">DV701_13920</name>
</gene>
<dbReference type="OrthoDB" id="3403133at2"/>
<dbReference type="Proteomes" id="UP000253790">
    <property type="component" value="Chromosome"/>
</dbReference>
<accession>A0A345NPW0</accession>
<dbReference type="RefSeq" id="WP_114929096.1">
    <property type="nucleotide sequence ID" value="NZ_CP031229.1"/>
</dbReference>
<organism evidence="2 3">
    <name type="scientific">Ornithinimicrobium avium</name>
    <dbReference type="NCBI Taxonomy" id="2283195"/>
    <lineage>
        <taxon>Bacteria</taxon>
        <taxon>Bacillati</taxon>
        <taxon>Actinomycetota</taxon>
        <taxon>Actinomycetes</taxon>
        <taxon>Micrococcales</taxon>
        <taxon>Ornithinimicrobiaceae</taxon>
        <taxon>Ornithinimicrobium</taxon>
    </lineage>
</organism>
<reference evidence="2 3" key="1">
    <citation type="submission" date="2018-07" db="EMBL/GenBank/DDBJ databases">
        <title>Complete genome sequencing of Ornithinimicrobium sp. AMA3305.</title>
        <authorList>
            <person name="Bae J.-W."/>
        </authorList>
    </citation>
    <scope>NUCLEOTIDE SEQUENCE [LARGE SCALE GENOMIC DNA]</scope>
    <source>
        <strain evidence="2 3">AMA3305</strain>
    </source>
</reference>
<dbReference type="GO" id="GO:0004519">
    <property type="term" value="F:endonuclease activity"/>
    <property type="evidence" value="ECO:0007669"/>
    <property type="project" value="UniProtKB-KW"/>
</dbReference>
<dbReference type="AlphaFoldDB" id="A0A345NPW0"/>
<sequence>MGATNPLDTEVRYVDADGESVTTSLRQLDLKRASTALPVRRLKSHVRQRHYSGLFWSATTGAHVPYESRLELDRLWLADFDADVHWIAAQPMWFGGSDEGVLRRHAPDLLLTDRRGVMTVVDVKPAEFVKRPQVQAVFRWTARLCQAKGVRYEVWSGTEQVALANIRAFAVARRGIEPADLAAASAAGRRIRRGPRDLRPPPRSGGGDEGRRPAGFPASGTWARWTASSGPSTPSGWSARSSSSSV</sequence>
<dbReference type="EMBL" id="CP031229">
    <property type="protein sequence ID" value="AXH97068.1"/>
    <property type="molecule type" value="Genomic_DNA"/>
</dbReference>
<dbReference type="KEGG" id="orn:DV701_13920"/>
<feature type="compositionally biased region" description="Low complexity" evidence="1">
    <location>
        <begin position="232"/>
        <end position="246"/>
    </location>
</feature>
<proteinExistence type="predicted"/>
<keyword evidence="2" id="KW-0378">Hydrolase</keyword>
<keyword evidence="2" id="KW-0255">Endonuclease</keyword>
<dbReference type="InterPro" id="IPR048000">
    <property type="entry name" value="TnsA-like"/>
</dbReference>
<name>A0A345NPW0_9MICO</name>
<evidence type="ECO:0000313" key="2">
    <source>
        <dbReference type="EMBL" id="AXH97068.1"/>
    </source>
</evidence>
<keyword evidence="3" id="KW-1185">Reference proteome</keyword>